<evidence type="ECO:0000256" key="12">
    <source>
        <dbReference type="ARBA" id="ARBA00023012"/>
    </source>
</evidence>
<dbReference type="RefSeq" id="WP_145058700.1">
    <property type="nucleotide sequence ID" value="NZ_CP036433.1"/>
</dbReference>
<dbReference type="SUPFAM" id="SSF47384">
    <property type="entry name" value="Homodimeric domain of signal transducing histidine kinase"/>
    <property type="match status" value="1"/>
</dbReference>
<reference evidence="24 25" key="1">
    <citation type="submission" date="2019-02" db="EMBL/GenBank/DDBJ databases">
        <title>Deep-cultivation of Planctomycetes and their phenomic and genomic characterization uncovers novel biology.</title>
        <authorList>
            <person name="Wiegand S."/>
            <person name="Jogler M."/>
            <person name="Boedeker C."/>
            <person name="Pinto D."/>
            <person name="Vollmers J."/>
            <person name="Rivas-Marin E."/>
            <person name="Kohn T."/>
            <person name="Peeters S.H."/>
            <person name="Heuer A."/>
            <person name="Rast P."/>
            <person name="Oberbeckmann S."/>
            <person name="Bunk B."/>
            <person name="Jeske O."/>
            <person name="Meyerdierks A."/>
            <person name="Storesund J.E."/>
            <person name="Kallscheuer N."/>
            <person name="Luecker S."/>
            <person name="Lage O.M."/>
            <person name="Pohl T."/>
            <person name="Merkel B.J."/>
            <person name="Hornburger P."/>
            <person name="Mueller R.-W."/>
            <person name="Bruemmer F."/>
            <person name="Labrenz M."/>
            <person name="Spormann A.M."/>
            <person name="Op den Camp H."/>
            <person name="Overmann J."/>
            <person name="Amann R."/>
            <person name="Jetten M.S.M."/>
            <person name="Mascher T."/>
            <person name="Medema M.H."/>
            <person name="Devos D.P."/>
            <person name="Kaster A.-K."/>
            <person name="Ovreas L."/>
            <person name="Rohde M."/>
            <person name="Galperin M.Y."/>
            <person name="Jogler C."/>
        </authorList>
    </citation>
    <scope>NUCLEOTIDE SEQUENCE [LARGE SCALE GENOMIC DNA]</scope>
    <source>
        <strain evidence="24 25">Pla85_3_4</strain>
    </source>
</reference>
<dbReference type="CDD" id="cd00130">
    <property type="entry name" value="PAS"/>
    <property type="match status" value="1"/>
</dbReference>
<dbReference type="EC" id="2.7.13.3" evidence="3"/>
<dbReference type="InterPro" id="IPR036890">
    <property type="entry name" value="HATPase_C_sf"/>
</dbReference>
<feature type="domain" description="HPt" evidence="23">
    <location>
        <begin position="754"/>
        <end position="851"/>
    </location>
</feature>
<keyword evidence="9 24" id="KW-0418">Kinase</keyword>
<dbReference type="Pfam" id="PF08448">
    <property type="entry name" value="PAS_4"/>
    <property type="match status" value="1"/>
</dbReference>
<dbReference type="EMBL" id="CP036433">
    <property type="protein sequence ID" value="QDU99015.1"/>
    <property type="molecule type" value="Genomic_DNA"/>
</dbReference>
<dbReference type="InterPro" id="IPR004358">
    <property type="entry name" value="Sig_transdc_His_kin-like_C"/>
</dbReference>
<evidence type="ECO:0000256" key="2">
    <source>
        <dbReference type="ARBA" id="ARBA00004651"/>
    </source>
</evidence>
<dbReference type="PRINTS" id="PR00344">
    <property type="entry name" value="BCTRLSENSOR"/>
</dbReference>
<dbReference type="InterPro" id="IPR001789">
    <property type="entry name" value="Sig_transdc_resp-reg_receiver"/>
</dbReference>
<feature type="compositionally biased region" description="Low complexity" evidence="18">
    <location>
        <begin position="882"/>
        <end position="893"/>
    </location>
</feature>
<feature type="coiled-coil region" evidence="17">
    <location>
        <begin position="296"/>
        <end position="326"/>
    </location>
</feature>
<evidence type="ECO:0000256" key="8">
    <source>
        <dbReference type="ARBA" id="ARBA00022741"/>
    </source>
</evidence>
<dbReference type="PROSITE" id="PS50110">
    <property type="entry name" value="RESPONSE_REGULATORY"/>
    <property type="match status" value="1"/>
</dbReference>
<feature type="modified residue" description="4-aspartylphosphate" evidence="16">
    <location>
        <position position="633"/>
    </location>
</feature>
<dbReference type="InterPro" id="IPR011006">
    <property type="entry name" value="CheY-like_superfamily"/>
</dbReference>
<keyword evidence="25" id="KW-1185">Reference proteome</keyword>
<dbReference type="SUPFAM" id="SSF55874">
    <property type="entry name" value="ATPase domain of HSP90 chaperone/DNA topoisomerase II/histidine kinase"/>
    <property type="match status" value="1"/>
</dbReference>
<dbReference type="InterPro" id="IPR005467">
    <property type="entry name" value="His_kinase_dom"/>
</dbReference>
<evidence type="ECO:0000313" key="24">
    <source>
        <dbReference type="EMBL" id="QDU99015.1"/>
    </source>
</evidence>
<name>A0A518E4J2_9BACT</name>
<feature type="domain" description="Response regulatory" evidence="21">
    <location>
        <begin position="584"/>
        <end position="698"/>
    </location>
</feature>
<dbReference type="Pfam" id="PF00072">
    <property type="entry name" value="Response_reg"/>
    <property type="match status" value="1"/>
</dbReference>
<dbReference type="GO" id="GO:0005524">
    <property type="term" value="F:ATP binding"/>
    <property type="evidence" value="ECO:0007669"/>
    <property type="project" value="UniProtKB-KW"/>
</dbReference>
<dbReference type="CDD" id="cd00082">
    <property type="entry name" value="HisKA"/>
    <property type="match status" value="1"/>
</dbReference>
<dbReference type="PANTHER" id="PTHR45339">
    <property type="entry name" value="HYBRID SIGNAL TRANSDUCTION HISTIDINE KINASE J"/>
    <property type="match status" value="1"/>
</dbReference>
<feature type="transmembrane region" description="Helical" evidence="19">
    <location>
        <begin position="147"/>
        <end position="166"/>
    </location>
</feature>
<dbReference type="PROSITE" id="PS50894">
    <property type="entry name" value="HPT"/>
    <property type="match status" value="2"/>
</dbReference>
<dbReference type="InterPro" id="IPR036097">
    <property type="entry name" value="HisK_dim/P_sf"/>
</dbReference>
<dbReference type="OrthoDB" id="9790669at2"/>
<keyword evidence="12" id="KW-0902">Two-component regulatory system</keyword>
<dbReference type="Gene3D" id="1.20.120.160">
    <property type="entry name" value="HPT domain"/>
    <property type="match status" value="2"/>
</dbReference>
<dbReference type="PANTHER" id="PTHR45339:SF1">
    <property type="entry name" value="HYBRID SIGNAL TRANSDUCTION HISTIDINE KINASE J"/>
    <property type="match status" value="1"/>
</dbReference>
<comment type="subcellular location">
    <subcellularLocation>
        <location evidence="2">Cell membrane</location>
        <topology evidence="2">Multi-pass membrane protein</topology>
    </subcellularLocation>
</comment>
<dbReference type="InterPro" id="IPR036641">
    <property type="entry name" value="HPT_dom_sf"/>
</dbReference>
<dbReference type="FunFam" id="3.30.565.10:FF:000010">
    <property type="entry name" value="Sensor histidine kinase RcsC"/>
    <property type="match status" value="1"/>
</dbReference>
<evidence type="ECO:0000256" key="17">
    <source>
        <dbReference type="SAM" id="Coils"/>
    </source>
</evidence>
<dbReference type="InterPro" id="IPR003594">
    <property type="entry name" value="HATPase_dom"/>
</dbReference>
<dbReference type="InterPro" id="IPR013656">
    <property type="entry name" value="PAS_4"/>
</dbReference>
<evidence type="ECO:0000256" key="15">
    <source>
        <dbReference type="PROSITE-ProRule" id="PRU00110"/>
    </source>
</evidence>
<dbReference type="InterPro" id="IPR000014">
    <property type="entry name" value="PAS"/>
</dbReference>
<feature type="modified residue" description="Phosphohistidine" evidence="15">
    <location>
        <position position="967"/>
    </location>
</feature>
<dbReference type="InterPro" id="IPR035965">
    <property type="entry name" value="PAS-like_dom_sf"/>
</dbReference>
<dbReference type="Pfam" id="PF00512">
    <property type="entry name" value="HisKA"/>
    <property type="match status" value="1"/>
</dbReference>
<dbReference type="PROSITE" id="PS50112">
    <property type="entry name" value="PAS"/>
    <property type="match status" value="1"/>
</dbReference>
<keyword evidence="11 19" id="KW-1133">Transmembrane helix</keyword>
<dbReference type="SMART" id="SM00388">
    <property type="entry name" value="HisKA"/>
    <property type="match status" value="1"/>
</dbReference>
<dbReference type="PROSITE" id="PS50109">
    <property type="entry name" value="HIS_KIN"/>
    <property type="match status" value="1"/>
</dbReference>
<dbReference type="Gene3D" id="3.30.565.10">
    <property type="entry name" value="Histidine kinase-like ATPase, C-terminal domain"/>
    <property type="match status" value="1"/>
</dbReference>
<dbReference type="KEGG" id="lcre:Pla8534_69260"/>
<evidence type="ECO:0000256" key="7">
    <source>
        <dbReference type="ARBA" id="ARBA00022692"/>
    </source>
</evidence>
<dbReference type="SMART" id="SM00448">
    <property type="entry name" value="REC"/>
    <property type="match status" value="1"/>
</dbReference>
<protein>
    <recommendedName>
        <fullName evidence="3">histidine kinase</fullName>
        <ecNumber evidence="3">2.7.13.3</ecNumber>
    </recommendedName>
</protein>
<feature type="domain" description="Histidine kinase" evidence="20">
    <location>
        <begin position="326"/>
        <end position="551"/>
    </location>
</feature>
<feature type="domain" description="HPt" evidence="23">
    <location>
        <begin position="928"/>
        <end position="1021"/>
    </location>
</feature>
<dbReference type="SMART" id="SM00387">
    <property type="entry name" value="HATPase_c"/>
    <property type="match status" value="1"/>
</dbReference>
<feature type="region of interest" description="Disordered" evidence="18">
    <location>
        <begin position="871"/>
        <end position="929"/>
    </location>
</feature>
<evidence type="ECO:0000256" key="9">
    <source>
        <dbReference type="ARBA" id="ARBA00022777"/>
    </source>
</evidence>
<proteinExistence type="predicted"/>
<evidence type="ECO:0000256" key="13">
    <source>
        <dbReference type="ARBA" id="ARBA00023136"/>
    </source>
</evidence>
<dbReference type="InterPro" id="IPR008207">
    <property type="entry name" value="Sig_transdc_His_kin_Hpt_dom"/>
</dbReference>
<keyword evidence="13 19" id="KW-0472">Membrane</keyword>
<keyword evidence="6 24" id="KW-0808">Transferase</keyword>
<organism evidence="24 25">
    <name type="scientific">Lignipirellula cremea</name>
    <dbReference type="NCBI Taxonomy" id="2528010"/>
    <lineage>
        <taxon>Bacteria</taxon>
        <taxon>Pseudomonadati</taxon>
        <taxon>Planctomycetota</taxon>
        <taxon>Planctomycetia</taxon>
        <taxon>Pirellulales</taxon>
        <taxon>Pirellulaceae</taxon>
        <taxon>Lignipirellula</taxon>
    </lineage>
</organism>
<dbReference type="CDD" id="cd00088">
    <property type="entry name" value="HPT"/>
    <property type="match status" value="2"/>
</dbReference>
<evidence type="ECO:0000256" key="10">
    <source>
        <dbReference type="ARBA" id="ARBA00022840"/>
    </source>
</evidence>
<evidence type="ECO:0000256" key="14">
    <source>
        <dbReference type="ARBA" id="ARBA00023306"/>
    </source>
</evidence>
<gene>
    <name evidence="24" type="primary">luxQ_6</name>
    <name evidence="24" type="ORF">Pla8534_69260</name>
</gene>
<dbReference type="SUPFAM" id="SSF52172">
    <property type="entry name" value="CheY-like"/>
    <property type="match status" value="1"/>
</dbReference>
<dbReference type="Gene3D" id="1.10.287.130">
    <property type="match status" value="1"/>
</dbReference>
<evidence type="ECO:0000259" key="21">
    <source>
        <dbReference type="PROSITE" id="PS50110"/>
    </source>
</evidence>
<keyword evidence="7 19" id="KW-0812">Transmembrane</keyword>
<dbReference type="Pfam" id="PF02518">
    <property type="entry name" value="HATPase_c"/>
    <property type="match status" value="1"/>
</dbReference>
<evidence type="ECO:0000256" key="16">
    <source>
        <dbReference type="PROSITE-ProRule" id="PRU00169"/>
    </source>
</evidence>
<dbReference type="SMART" id="SM00073">
    <property type="entry name" value="HPT"/>
    <property type="match status" value="2"/>
</dbReference>
<dbReference type="Proteomes" id="UP000317648">
    <property type="component" value="Chromosome"/>
</dbReference>
<evidence type="ECO:0000259" key="23">
    <source>
        <dbReference type="PROSITE" id="PS50894"/>
    </source>
</evidence>
<feature type="transmembrane region" description="Helical" evidence="19">
    <location>
        <begin position="12"/>
        <end position="31"/>
    </location>
</feature>
<evidence type="ECO:0000256" key="11">
    <source>
        <dbReference type="ARBA" id="ARBA00022989"/>
    </source>
</evidence>
<dbReference type="SUPFAM" id="SSF55785">
    <property type="entry name" value="PYP-like sensor domain (PAS domain)"/>
    <property type="match status" value="1"/>
</dbReference>
<dbReference type="CDD" id="cd17546">
    <property type="entry name" value="REC_hyHK_CKI1_RcsC-like"/>
    <property type="match status" value="1"/>
</dbReference>
<keyword evidence="4" id="KW-1003">Cell membrane</keyword>
<evidence type="ECO:0000256" key="19">
    <source>
        <dbReference type="SAM" id="Phobius"/>
    </source>
</evidence>
<evidence type="ECO:0000256" key="5">
    <source>
        <dbReference type="ARBA" id="ARBA00022553"/>
    </source>
</evidence>
<sequence length="1021" mass="110667">MRLLTTKTRIAIGLACLLVSVLCTAMMLGIVPERQSAIRTGRANLGEAIAITSSDYIGRGELRRLEQVLQMLVDRNEDVLSAHVQRADGLALATVGEPVQVQPDAEQSTQDRLLVPIRAGKEKWGSVELLFRPMNRPGVLGWLERPWVRMTCFVTAACYLLYLLYLKKMIAHLDPSQTVPKRVRTALDSLAEGLLVIDKNGRIVLANQSFATWVGRSPEKLTGAEAIGLGWVKGVEGGKPDRYPWVEAIRLETPQVGVMLGLARKNKATQTLIANASPVLGHDGKYRGVLVSFDDVTQLEATRRDLREAKQVADEANQAKSDFLARMSHEIRTPMNAILGYTDVLRRGFDESVRDRQEYLDTIHSSGEHLLTLINDILDLSKIEAGRMELELTRRSPHQLIRQAESVMQVKAAEKGISLEVVFASDLPETMLADGVRLHQILINLIGNAIKFTETGGVTLVVQLLKPADLSTPAQLQIKVIDTGIGMPEEVQERIFSPFSQADSSVTRKFGGTGLGLAISKQLAEAMGGRIAVSSEPGQGSTFTVTVNVGPIAGIRLINAQTAAVAASEERAERQEVLQLPAARILAADDGVSNCKLIELVLRRAGVEVVCVANGQLAVERALSESFDVVLMDMQMPVMDGYTASTTLRSAGYAGPIVAMTAHAMQGDEAKCRDAGCSHFMTKPIQIDLLLSTLNEILLQQGLPSPDPKRPAVKPAVSAPVPRALPDVSMPVESRTIPLAQLSREPLRCSLPMEDPEFREIAQEFVVRLLEQLAAMHRACDSGDHDEVLRLAHWLKGSGGTAGFEAFDRPAVELEQAARSQKGDRYPALMEELIQLAERIDLSPPPALSAPSAGPPATADLALPELEAKPDLPVEPLPQLPPSQSSSAANSVSTGGPGPASSRSPQPLSTEREQGQTEPPLFSSLPTDDEDFREIVEEFTERLHMQLDAMETACGQQQYEELAALAHWLKGSGGTAGFDAFTAPAKKLEELVKTRQETAISGVIAGLRRIAARIEIAAPVR</sequence>
<evidence type="ECO:0000256" key="1">
    <source>
        <dbReference type="ARBA" id="ARBA00000085"/>
    </source>
</evidence>
<dbReference type="GO" id="GO:0000155">
    <property type="term" value="F:phosphorelay sensor kinase activity"/>
    <property type="evidence" value="ECO:0007669"/>
    <property type="project" value="InterPro"/>
</dbReference>
<dbReference type="AlphaFoldDB" id="A0A518E4J2"/>
<dbReference type="GO" id="GO:0005886">
    <property type="term" value="C:plasma membrane"/>
    <property type="evidence" value="ECO:0007669"/>
    <property type="project" value="UniProtKB-SubCell"/>
</dbReference>
<accession>A0A518E4J2</accession>
<comment type="catalytic activity">
    <reaction evidence="1">
        <text>ATP + protein L-histidine = ADP + protein N-phospho-L-histidine.</text>
        <dbReference type="EC" id="2.7.13.3"/>
    </reaction>
</comment>
<feature type="domain" description="PAS" evidence="22">
    <location>
        <begin position="179"/>
        <end position="227"/>
    </location>
</feature>
<keyword evidence="14" id="KW-0131">Cell cycle</keyword>
<evidence type="ECO:0000256" key="3">
    <source>
        <dbReference type="ARBA" id="ARBA00012438"/>
    </source>
</evidence>
<dbReference type="InterPro" id="IPR003661">
    <property type="entry name" value="HisK_dim/P_dom"/>
</dbReference>
<keyword evidence="5 16" id="KW-0597">Phosphoprotein</keyword>
<keyword evidence="8" id="KW-0547">Nucleotide-binding</keyword>
<evidence type="ECO:0000256" key="18">
    <source>
        <dbReference type="SAM" id="MobiDB-lite"/>
    </source>
</evidence>
<dbReference type="SUPFAM" id="SSF47226">
    <property type="entry name" value="Histidine-containing phosphotransfer domain, HPT domain"/>
    <property type="match status" value="2"/>
</dbReference>
<dbReference type="Pfam" id="PF01627">
    <property type="entry name" value="Hpt"/>
    <property type="match status" value="2"/>
</dbReference>
<evidence type="ECO:0000313" key="25">
    <source>
        <dbReference type="Proteomes" id="UP000317648"/>
    </source>
</evidence>
<dbReference type="NCBIfam" id="TIGR00229">
    <property type="entry name" value="sensory_box"/>
    <property type="match status" value="1"/>
</dbReference>
<keyword evidence="10" id="KW-0067">ATP-binding</keyword>
<evidence type="ECO:0000259" key="20">
    <source>
        <dbReference type="PROSITE" id="PS50109"/>
    </source>
</evidence>
<evidence type="ECO:0000256" key="6">
    <source>
        <dbReference type="ARBA" id="ARBA00022679"/>
    </source>
</evidence>
<dbReference type="FunFam" id="1.10.287.130:FF:000038">
    <property type="entry name" value="Sensory transduction histidine kinase"/>
    <property type="match status" value="1"/>
</dbReference>
<evidence type="ECO:0000259" key="22">
    <source>
        <dbReference type="PROSITE" id="PS50112"/>
    </source>
</evidence>
<keyword evidence="17" id="KW-0175">Coiled coil</keyword>
<dbReference type="CDD" id="cd16922">
    <property type="entry name" value="HATPase_EvgS-ArcB-TorS-like"/>
    <property type="match status" value="1"/>
</dbReference>
<feature type="modified residue" description="Phosphohistidine" evidence="15">
    <location>
        <position position="793"/>
    </location>
</feature>
<evidence type="ECO:0000256" key="4">
    <source>
        <dbReference type="ARBA" id="ARBA00022475"/>
    </source>
</evidence>
<dbReference type="Gene3D" id="3.30.450.20">
    <property type="entry name" value="PAS domain"/>
    <property type="match status" value="1"/>
</dbReference>
<dbReference type="Gene3D" id="3.40.50.2300">
    <property type="match status" value="1"/>
</dbReference>